<feature type="compositionally biased region" description="Acidic residues" evidence="1">
    <location>
        <begin position="581"/>
        <end position="590"/>
    </location>
</feature>
<protein>
    <submittedName>
        <fullName evidence="3">Uncharacterized protein</fullName>
    </submittedName>
</protein>
<feature type="region of interest" description="Disordered" evidence="1">
    <location>
        <begin position="564"/>
        <end position="595"/>
    </location>
</feature>
<accession>A0A8S1Q621</accession>
<dbReference type="OMA" id="FCGIYIP"/>
<feature type="transmembrane region" description="Helical" evidence="2">
    <location>
        <begin position="237"/>
        <end position="256"/>
    </location>
</feature>
<evidence type="ECO:0000256" key="1">
    <source>
        <dbReference type="SAM" id="MobiDB-lite"/>
    </source>
</evidence>
<organism evidence="3 4">
    <name type="scientific">Paramecium primaurelia</name>
    <dbReference type="NCBI Taxonomy" id="5886"/>
    <lineage>
        <taxon>Eukaryota</taxon>
        <taxon>Sar</taxon>
        <taxon>Alveolata</taxon>
        <taxon>Ciliophora</taxon>
        <taxon>Intramacronucleata</taxon>
        <taxon>Oligohymenophorea</taxon>
        <taxon>Peniculida</taxon>
        <taxon>Parameciidae</taxon>
        <taxon>Paramecium</taxon>
    </lineage>
</organism>
<feature type="transmembrane region" description="Helical" evidence="2">
    <location>
        <begin position="95"/>
        <end position="119"/>
    </location>
</feature>
<dbReference type="EMBL" id="CAJJDM010000150">
    <property type="protein sequence ID" value="CAD8111056.1"/>
    <property type="molecule type" value="Genomic_DNA"/>
</dbReference>
<evidence type="ECO:0000256" key="2">
    <source>
        <dbReference type="SAM" id="Phobius"/>
    </source>
</evidence>
<feature type="transmembrane region" description="Helical" evidence="2">
    <location>
        <begin position="139"/>
        <end position="160"/>
    </location>
</feature>
<keyword evidence="4" id="KW-1185">Reference proteome</keyword>
<proteinExistence type="predicted"/>
<keyword evidence="2" id="KW-0472">Membrane</keyword>
<sequence length="707" mass="84503">MNSQKEDVLHKLEFKKIIKNSPKNNFEECLNPPSFSESFFLVNSIIQYNDLKEVKQDQLNQFLVENCEKWMETQESTQYLSYQKKLQLRRKLSQFSVLIQILFFIKYMIDFLDVILNLFCGIYIPYLQLIEDYENINNTLYFLIFFHLLIIFIQNLYSYIQIFKTSNKQNQQRYNLLNDITLKNLTTITILLIYIIQNVSQILLITSFYCFYIGYKRIEIFTILLIIKRRKLYKTLAIYKVIVYYIYFLHIFSCFLENSTYDGDFLQKYKESLKININFITFQANYFIQDSTLKFEVIFNQIIALILILYTIDVLIQIRSNDGYIVNQIQFDVHVLQYYIWHHKGQILKKLKLYQQISNKELTLKQLTQQEIIKKIYQSILKDNLKVLKIFSKQFTINLSQKLKSIRKSKDKQKQDKYGLYLILEGTGYLILQNSLKSQKEIESKQFTFGLINCFQKNISEVELEMEDHFLLLYISSEDFYQSLTINQDFESFHLIKNKIVFEGETNLIDYKCWICNGFHLESKCQILKIQLNFTIKNENNIRSNFINRYKNRRQRAFKTYRLQKQNESATIDQSDSSSSDSEEQFEIYPDDGSGSQKLTEKNIIVTSKGNIQIPAIQKDGYVEYITDKLYEQLRNSHKNIQLQPSIHTSSQQIAEIFRPDFRSIPLNSSQYKFQELLNVDDFDCVKEYAYFYPEFNISYIISLIQN</sequence>
<feature type="transmembrane region" description="Helical" evidence="2">
    <location>
        <begin position="297"/>
        <end position="316"/>
    </location>
</feature>
<dbReference type="AlphaFoldDB" id="A0A8S1Q621"/>
<dbReference type="Proteomes" id="UP000688137">
    <property type="component" value="Unassembled WGS sequence"/>
</dbReference>
<feature type="transmembrane region" description="Helical" evidence="2">
    <location>
        <begin position="202"/>
        <end position="225"/>
    </location>
</feature>
<gene>
    <name evidence="3" type="ORF">PPRIM_AZ9-3.1.T1460074</name>
</gene>
<evidence type="ECO:0000313" key="4">
    <source>
        <dbReference type="Proteomes" id="UP000688137"/>
    </source>
</evidence>
<comment type="caution">
    <text evidence="3">The sequence shown here is derived from an EMBL/GenBank/DDBJ whole genome shotgun (WGS) entry which is preliminary data.</text>
</comment>
<keyword evidence="2" id="KW-0812">Transmembrane</keyword>
<evidence type="ECO:0000313" key="3">
    <source>
        <dbReference type="EMBL" id="CAD8111056.1"/>
    </source>
</evidence>
<name>A0A8S1Q621_PARPR</name>
<keyword evidence="2" id="KW-1133">Transmembrane helix</keyword>
<reference evidence="3" key="1">
    <citation type="submission" date="2021-01" db="EMBL/GenBank/DDBJ databases">
        <authorList>
            <consortium name="Genoscope - CEA"/>
            <person name="William W."/>
        </authorList>
    </citation>
    <scope>NUCLEOTIDE SEQUENCE</scope>
</reference>